<reference evidence="3 4" key="1">
    <citation type="submission" date="2019-07" db="EMBL/GenBank/DDBJ databases">
        <title>Genomes of Cafeteria roenbergensis.</title>
        <authorList>
            <person name="Fischer M.G."/>
            <person name="Hackl T."/>
            <person name="Roman M."/>
        </authorList>
    </citation>
    <scope>NUCLEOTIDE SEQUENCE [LARGE SCALE GENOMIC DNA]</scope>
    <source>
        <strain evidence="1 4">Cflag</strain>
        <strain evidence="2 3">RCC970-E3</strain>
    </source>
</reference>
<name>A0A5A8DFY0_CAFRO</name>
<protein>
    <submittedName>
        <fullName evidence="1">Uncharacterized protein</fullName>
    </submittedName>
</protein>
<dbReference type="Proteomes" id="UP000325113">
    <property type="component" value="Unassembled WGS sequence"/>
</dbReference>
<dbReference type="AlphaFoldDB" id="A0A5A8DFY0"/>
<sequence>MLAACNALNRLGSGTSDMSSPSREFQEKLSAVVELGARVPRPRWSDADGVLAVMGGEDGVIPMLAGLSKTTGCPRTAQLTTLGLRVVTRNAAAYGRLEAANPTEGILRLCRTWLDDEAISRDGLAALSNLCDGRTECCMIAMLRSRDLPAVIGNAFHQFYANGDIVHSAALLIDRAKRHDEAEGLTLDPSTLRGLAAGARHFASSEPPTASMCLEALNRVTRAEHIEAFAESGAVHFICRGVVEARPGSVLSRDSMRSDRSALRPALRSVAKAFSDHMYVTLRSLVVNAASVSVALQNMVDVSELIPELQGPMTNAMGTCFLLLTNDTSVRSSRTEGPSRLISAVDMVRRASATPRPGLSLTSPKAMALAECIPSVAPAQMVLVGVLRDLQAGGAGVAQARKAARWATAYLAEAAYNVGSRTCLIAGGVVQQLKAALDCAARSDPAVASSCLEALWCFSLVPSGEAPLRRCDGLGESIDVVCACHHGNESVMQYAAVIKGVLGGSRG</sequence>
<dbReference type="Proteomes" id="UP000324907">
    <property type="component" value="Unassembled WGS sequence"/>
</dbReference>
<dbReference type="EMBL" id="VLTL01000027">
    <property type="protein sequence ID" value="KAA0168717.1"/>
    <property type="molecule type" value="Genomic_DNA"/>
</dbReference>
<evidence type="ECO:0000313" key="2">
    <source>
        <dbReference type="EMBL" id="KAA0168717.1"/>
    </source>
</evidence>
<accession>A0A5A8DFY0</accession>
<evidence type="ECO:0000313" key="3">
    <source>
        <dbReference type="Proteomes" id="UP000324907"/>
    </source>
</evidence>
<evidence type="ECO:0000313" key="4">
    <source>
        <dbReference type="Proteomes" id="UP000325113"/>
    </source>
</evidence>
<organism evidence="1 4">
    <name type="scientific">Cafeteria roenbergensis</name>
    <name type="common">Marine flagellate</name>
    <dbReference type="NCBI Taxonomy" id="33653"/>
    <lineage>
        <taxon>Eukaryota</taxon>
        <taxon>Sar</taxon>
        <taxon>Stramenopiles</taxon>
        <taxon>Bigyra</taxon>
        <taxon>Opalozoa</taxon>
        <taxon>Bicosoecida</taxon>
        <taxon>Cafeteriaceae</taxon>
        <taxon>Cafeteria</taxon>
    </lineage>
</organism>
<proteinExistence type="predicted"/>
<comment type="caution">
    <text evidence="1">The sequence shown here is derived from an EMBL/GenBank/DDBJ whole genome shotgun (WGS) entry which is preliminary data.</text>
</comment>
<evidence type="ECO:0000313" key="1">
    <source>
        <dbReference type="EMBL" id="KAA0164255.1"/>
    </source>
</evidence>
<gene>
    <name evidence="2" type="ORF">FNF28_02454</name>
    <name evidence="1" type="ORF">FNF31_02491</name>
</gene>
<dbReference type="EMBL" id="VLTM01000018">
    <property type="protein sequence ID" value="KAA0164255.1"/>
    <property type="molecule type" value="Genomic_DNA"/>
</dbReference>